<dbReference type="RefSeq" id="WP_369274306.1">
    <property type="nucleotide sequence ID" value="NZ_CP163432.1"/>
</dbReference>
<proteinExistence type="predicted"/>
<dbReference type="EMBL" id="CP163432">
    <property type="protein sequence ID" value="XDQ14333.1"/>
    <property type="molecule type" value="Genomic_DNA"/>
</dbReference>
<reference evidence="2" key="1">
    <citation type="submission" date="2024-07" db="EMBL/GenBank/DDBJ databases">
        <authorList>
            <person name="Yu S.T."/>
        </authorList>
    </citation>
    <scope>NUCLEOTIDE SEQUENCE</scope>
    <source>
        <strain evidence="2">R11</strain>
    </source>
</reference>
<dbReference type="SUPFAM" id="SSF49899">
    <property type="entry name" value="Concanavalin A-like lectins/glucanases"/>
    <property type="match status" value="1"/>
</dbReference>
<organism evidence="2">
    <name type="scientific">Streptomyces sp. R11</name>
    <dbReference type="NCBI Taxonomy" id="3238625"/>
    <lineage>
        <taxon>Bacteria</taxon>
        <taxon>Bacillati</taxon>
        <taxon>Actinomycetota</taxon>
        <taxon>Actinomycetes</taxon>
        <taxon>Kitasatosporales</taxon>
        <taxon>Streptomycetaceae</taxon>
        <taxon>Streptomyces</taxon>
    </lineage>
</organism>
<feature type="domain" description="Glycosyl hydrolase family 32 C-terminal" evidence="1">
    <location>
        <begin position="15"/>
        <end position="44"/>
    </location>
</feature>
<accession>A0AB39NBQ9</accession>
<sequence length="70" mass="7700">MWPSTGRRLPLEGPNATLRILLDHSVAEIFTTSARTLTLRVYPVGDGPWRVQMGAPPGWPPPRTRSGHGI</sequence>
<gene>
    <name evidence="2" type="ORF">AB5J55_34220</name>
</gene>
<evidence type="ECO:0000259" key="1">
    <source>
        <dbReference type="Pfam" id="PF08244"/>
    </source>
</evidence>
<dbReference type="InterPro" id="IPR013189">
    <property type="entry name" value="Glyco_hydro_32_C"/>
</dbReference>
<evidence type="ECO:0000313" key="2">
    <source>
        <dbReference type="EMBL" id="XDQ14333.1"/>
    </source>
</evidence>
<dbReference type="AlphaFoldDB" id="A0AB39NBQ9"/>
<dbReference type="Gene3D" id="2.60.120.560">
    <property type="entry name" value="Exo-inulinase, domain 1"/>
    <property type="match status" value="1"/>
</dbReference>
<protein>
    <submittedName>
        <fullName evidence="2">GH32 C-terminal domain-containing protein</fullName>
    </submittedName>
</protein>
<dbReference type="Pfam" id="PF08244">
    <property type="entry name" value="Glyco_hydro_32C"/>
    <property type="match status" value="1"/>
</dbReference>
<name>A0AB39NBQ9_9ACTN</name>
<dbReference type="InterPro" id="IPR013320">
    <property type="entry name" value="ConA-like_dom_sf"/>
</dbReference>